<dbReference type="Gene3D" id="2.170.130.10">
    <property type="entry name" value="TonB-dependent receptor, plug domain"/>
    <property type="match status" value="1"/>
</dbReference>
<feature type="compositionally biased region" description="Polar residues" evidence="13">
    <location>
        <begin position="187"/>
        <end position="204"/>
    </location>
</feature>
<name>A0ABT7E2N3_9NEIS</name>
<dbReference type="RefSeq" id="WP_284101897.1">
    <property type="nucleotide sequence ID" value="NZ_JARRAF010000021.1"/>
</dbReference>
<keyword evidence="5 11" id="KW-0812">Transmembrane</keyword>
<keyword evidence="4 11" id="KW-1134">Transmembrane beta strand</keyword>
<evidence type="ECO:0000313" key="18">
    <source>
        <dbReference type="Proteomes" id="UP001172778"/>
    </source>
</evidence>
<dbReference type="Gene3D" id="2.40.170.20">
    <property type="entry name" value="TonB-dependent receptor, beta-barrel domain"/>
    <property type="match status" value="1"/>
</dbReference>
<dbReference type="PANTHER" id="PTHR30069">
    <property type="entry name" value="TONB-DEPENDENT OUTER MEMBRANE RECEPTOR"/>
    <property type="match status" value="1"/>
</dbReference>
<comment type="caution">
    <text evidence="17">The sequence shown here is derived from an EMBL/GenBank/DDBJ whole genome shotgun (WGS) entry which is preliminary data.</text>
</comment>
<feature type="domain" description="TonB-dependent receptor plug" evidence="16">
    <location>
        <begin position="73"/>
        <end position="171"/>
    </location>
</feature>
<evidence type="ECO:0000256" key="1">
    <source>
        <dbReference type="ARBA" id="ARBA00004571"/>
    </source>
</evidence>
<evidence type="ECO:0000313" key="17">
    <source>
        <dbReference type="EMBL" id="MDK2125588.1"/>
    </source>
</evidence>
<reference evidence="17" key="1">
    <citation type="submission" date="2023-03" db="EMBL/GenBank/DDBJ databases">
        <title>Chitinimonas shenzhenensis gen. nov., sp. nov., a novel member of family Burkholderiaceae isolated from activated sludge collected in Shen Zhen, China.</title>
        <authorList>
            <person name="Wang X."/>
        </authorList>
    </citation>
    <scope>NUCLEOTIDE SEQUENCE</scope>
    <source>
        <strain evidence="17">DQS-5</strain>
    </source>
</reference>
<evidence type="ECO:0000256" key="9">
    <source>
        <dbReference type="ARBA" id="ARBA00023170"/>
    </source>
</evidence>
<evidence type="ECO:0000256" key="4">
    <source>
        <dbReference type="ARBA" id="ARBA00022452"/>
    </source>
</evidence>
<dbReference type="InterPro" id="IPR037066">
    <property type="entry name" value="Plug_dom_sf"/>
</dbReference>
<feature type="region of interest" description="Disordered" evidence="13">
    <location>
        <begin position="183"/>
        <end position="233"/>
    </location>
</feature>
<keyword evidence="7 12" id="KW-0798">TonB box</keyword>
<dbReference type="InterPro" id="IPR036942">
    <property type="entry name" value="Beta-barrel_TonB_sf"/>
</dbReference>
<evidence type="ECO:0000259" key="16">
    <source>
        <dbReference type="Pfam" id="PF07715"/>
    </source>
</evidence>
<evidence type="ECO:0000256" key="8">
    <source>
        <dbReference type="ARBA" id="ARBA00023136"/>
    </source>
</evidence>
<dbReference type="EMBL" id="JARRAF010000021">
    <property type="protein sequence ID" value="MDK2125588.1"/>
    <property type="molecule type" value="Genomic_DNA"/>
</dbReference>
<feature type="region of interest" description="Disordered" evidence="13">
    <location>
        <begin position="349"/>
        <end position="384"/>
    </location>
</feature>
<proteinExistence type="inferred from homology"/>
<evidence type="ECO:0000256" key="11">
    <source>
        <dbReference type="PROSITE-ProRule" id="PRU01360"/>
    </source>
</evidence>
<evidence type="ECO:0000256" key="12">
    <source>
        <dbReference type="RuleBase" id="RU003357"/>
    </source>
</evidence>
<evidence type="ECO:0000256" key="2">
    <source>
        <dbReference type="ARBA" id="ARBA00009810"/>
    </source>
</evidence>
<evidence type="ECO:0000256" key="14">
    <source>
        <dbReference type="SAM" id="SignalP"/>
    </source>
</evidence>
<feature type="signal peptide" evidence="14">
    <location>
        <begin position="1"/>
        <end position="31"/>
    </location>
</feature>
<evidence type="ECO:0000256" key="6">
    <source>
        <dbReference type="ARBA" id="ARBA00022729"/>
    </source>
</evidence>
<dbReference type="InterPro" id="IPR000531">
    <property type="entry name" value="Beta-barrel_TonB"/>
</dbReference>
<dbReference type="SUPFAM" id="SSF56935">
    <property type="entry name" value="Porins"/>
    <property type="match status" value="1"/>
</dbReference>
<evidence type="ECO:0000256" key="7">
    <source>
        <dbReference type="ARBA" id="ARBA00023077"/>
    </source>
</evidence>
<dbReference type="Proteomes" id="UP001172778">
    <property type="component" value="Unassembled WGS sequence"/>
</dbReference>
<gene>
    <name evidence="17" type="ORF">PZA18_16155</name>
</gene>
<dbReference type="Pfam" id="PF07715">
    <property type="entry name" value="Plug"/>
    <property type="match status" value="1"/>
</dbReference>
<evidence type="ECO:0000256" key="13">
    <source>
        <dbReference type="SAM" id="MobiDB-lite"/>
    </source>
</evidence>
<feature type="chain" id="PRO_5047058748" evidence="14">
    <location>
        <begin position="32"/>
        <end position="744"/>
    </location>
</feature>
<feature type="domain" description="TonB-dependent receptor-like beta-barrel" evidence="15">
    <location>
        <begin position="273"/>
        <end position="706"/>
    </location>
</feature>
<dbReference type="PROSITE" id="PS52016">
    <property type="entry name" value="TONB_DEPENDENT_REC_3"/>
    <property type="match status" value="1"/>
</dbReference>
<comment type="similarity">
    <text evidence="2 11 12">Belongs to the TonB-dependent receptor family.</text>
</comment>
<keyword evidence="18" id="KW-1185">Reference proteome</keyword>
<dbReference type="InterPro" id="IPR039426">
    <property type="entry name" value="TonB-dep_rcpt-like"/>
</dbReference>
<evidence type="ECO:0000256" key="5">
    <source>
        <dbReference type="ARBA" id="ARBA00022692"/>
    </source>
</evidence>
<organism evidence="17 18">
    <name type="scientific">Parachitinimonas caeni</name>
    <dbReference type="NCBI Taxonomy" id="3031301"/>
    <lineage>
        <taxon>Bacteria</taxon>
        <taxon>Pseudomonadati</taxon>
        <taxon>Pseudomonadota</taxon>
        <taxon>Betaproteobacteria</taxon>
        <taxon>Neisseriales</taxon>
        <taxon>Chitinibacteraceae</taxon>
        <taxon>Parachitinimonas</taxon>
    </lineage>
</organism>
<dbReference type="InterPro" id="IPR012910">
    <property type="entry name" value="Plug_dom"/>
</dbReference>
<comment type="subcellular location">
    <subcellularLocation>
        <location evidence="1 11">Cell outer membrane</location>
        <topology evidence="1 11">Multi-pass membrane protein</topology>
    </subcellularLocation>
</comment>
<protein>
    <submittedName>
        <fullName evidence="17">TonB-dependent receptor</fullName>
    </submittedName>
</protein>
<accession>A0ABT7E2N3</accession>
<keyword evidence="10 11" id="KW-0998">Cell outer membrane</keyword>
<dbReference type="Pfam" id="PF00593">
    <property type="entry name" value="TonB_dep_Rec_b-barrel"/>
    <property type="match status" value="1"/>
</dbReference>
<dbReference type="PANTHER" id="PTHR30069:SF29">
    <property type="entry name" value="HEMOGLOBIN AND HEMOGLOBIN-HAPTOGLOBIN-BINDING PROTEIN 1-RELATED"/>
    <property type="match status" value="1"/>
</dbReference>
<keyword evidence="6 14" id="KW-0732">Signal</keyword>
<keyword evidence="8 11" id="KW-0472">Membrane</keyword>
<evidence type="ECO:0000256" key="10">
    <source>
        <dbReference type="ARBA" id="ARBA00023237"/>
    </source>
</evidence>
<keyword evidence="9 17" id="KW-0675">Receptor</keyword>
<sequence>MSKKPMPSIPTRHHSLLCLSLCWLLTPTGWADALPETAGDTRQEAPPQPAAPAAKLEAVTVNAGRTSNTEERRQSTASRLVFGRDELDRYGDSNLADVLKRLPGVTLGGRPNRGGEIHMRGLGNGYTQILLNGEPAPRGFSLGSLAPEQVERIEIMRAPVAEHSAQAIAGTINIILTEDQRKRPSQLKASISQEGGRAQTSLSLQHGDRSGNLSYTLAGSVRTGSQADDSRIARRSVDTQGLLHLQEQQQERSSQRSSGLQLSPRFAWRLDNGDSLNIQPFLIYSQSRTTGDVTLDRQIGQPAPYAQAHWRSEGTFSMLRTQANWQRRLEEGARLNGRISLGLHRQRGDTDRLEWDPSGQVVRRRQDDNSIRDSSLAGGGKYTRPLGEQHTLALGWESEFNRRNEDRSTLENGVPQLLEFGDELAAQTQRLAVFLQDEWEVHPRWSAYAGLRWEGLNTRSDHPSGTAVDHRSNVWSPSLHTVWRLPDTDKDQIRASLSRSYKAPRTADLIARPSRSNLNGATSPDRIGNPSLKPELAWGLELAYEHYLEQGGLISTNLFHRRIDNLIRRQTSLVADRWQSQPVNLAHARVWGLEFEAKAKLNEWWQAAPPVDLRLNYSRFWSAVEGITGPDNRLDEQPSQTANLGLDYRLPGLPLTLGGNFNWTPATSVQLSDTQQKRSASKRLLDLYALWKLKDGSQLRLAGGNLLQEEWDSSSRVDSGPLQQSELTRTSSAASWTVSWEMKF</sequence>
<evidence type="ECO:0000256" key="3">
    <source>
        <dbReference type="ARBA" id="ARBA00022448"/>
    </source>
</evidence>
<evidence type="ECO:0000259" key="15">
    <source>
        <dbReference type="Pfam" id="PF00593"/>
    </source>
</evidence>
<dbReference type="CDD" id="cd01347">
    <property type="entry name" value="ligand_gated_channel"/>
    <property type="match status" value="1"/>
</dbReference>
<feature type="compositionally biased region" description="Polar residues" evidence="13">
    <location>
        <begin position="211"/>
        <end position="227"/>
    </location>
</feature>
<keyword evidence="3 11" id="KW-0813">Transport</keyword>